<dbReference type="Pfam" id="PF02463">
    <property type="entry name" value="SMC_N"/>
    <property type="match status" value="2"/>
</dbReference>
<feature type="transmembrane region" description="Helical" evidence="13">
    <location>
        <begin position="269"/>
        <end position="292"/>
    </location>
</feature>
<feature type="transmembrane region" description="Helical" evidence="13">
    <location>
        <begin position="42"/>
        <end position="63"/>
    </location>
</feature>
<dbReference type="Proteomes" id="UP000663829">
    <property type="component" value="Unassembled WGS sequence"/>
</dbReference>
<comment type="similarity">
    <text evidence="3">Belongs to the SMC family. SMC2 subfamily.</text>
</comment>
<dbReference type="Pfam" id="PF00001">
    <property type="entry name" value="7tm_1"/>
    <property type="match status" value="1"/>
</dbReference>
<dbReference type="InterPro" id="IPR027417">
    <property type="entry name" value="P-loop_NTPase"/>
</dbReference>
<evidence type="ECO:0000256" key="9">
    <source>
        <dbReference type="ARBA" id="ARBA00023067"/>
    </source>
</evidence>
<evidence type="ECO:0000256" key="2">
    <source>
        <dbReference type="ARBA" id="ARBA00004370"/>
    </source>
</evidence>
<evidence type="ECO:0000256" key="13">
    <source>
        <dbReference type="SAM" id="Phobius"/>
    </source>
</evidence>
<keyword evidence="8 12" id="KW-0175">Coiled coil</keyword>
<organism evidence="15 17">
    <name type="scientific">Didymodactylos carnosus</name>
    <dbReference type="NCBI Taxonomy" id="1234261"/>
    <lineage>
        <taxon>Eukaryota</taxon>
        <taxon>Metazoa</taxon>
        <taxon>Spiralia</taxon>
        <taxon>Gnathifera</taxon>
        <taxon>Rotifera</taxon>
        <taxon>Eurotatoria</taxon>
        <taxon>Bdelloidea</taxon>
        <taxon>Philodinida</taxon>
        <taxon>Philodinidae</taxon>
        <taxon>Didymodactylos</taxon>
    </lineage>
</organism>
<keyword evidence="10 13" id="KW-0472">Membrane</keyword>
<dbReference type="Gene3D" id="1.20.1070.10">
    <property type="entry name" value="Rhodopsin 7-helix transmembrane proteins"/>
    <property type="match status" value="1"/>
</dbReference>
<evidence type="ECO:0000256" key="5">
    <source>
        <dbReference type="ARBA" id="ARBA00022741"/>
    </source>
</evidence>
<keyword evidence="17" id="KW-1185">Reference proteome</keyword>
<feature type="coiled-coil region" evidence="12">
    <location>
        <begin position="772"/>
        <end position="855"/>
    </location>
</feature>
<dbReference type="InterPro" id="IPR036277">
    <property type="entry name" value="SMC_hinge_sf"/>
</dbReference>
<name>A0A814P6X7_9BILA</name>
<dbReference type="Proteomes" id="UP000681722">
    <property type="component" value="Unassembled WGS sequence"/>
</dbReference>
<dbReference type="InterPro" id="IPR000276">
    <property type="entry name" value="GPCR_Rhodpsn"/>
</dbReference>
<protein>
    <recommendedName>
        <fullName evidence="14">G-protein coupled receptors family 1 profile domain-containing protein</fullName>
    </recommendedName>
</protein>
<comment type="subcellular location">
    <subcellularLocation>
        <location evidence="2">Membrane</location>
    </subcellularLocation>
    <subcellularLocation>
        <location evidence="1">Nucleus</location>
    </subcellularLocation>
</comment>
<keyword evidence="5" id="KW-0547">Nucleotide-binding</keyword>
<keyword evidence="7 13" id="KW-1133">Transmembrane helix</keyword>
<dbReference type="InterPro" id="IPR017452">
    <property type="entry name" value="GPCR_Rhodpsn_7TM"/>
</dbReference>
<dbReference type="EMBL" id="CAJNOQ010005574">
    <property type="protein sequence ID" value="CAF1103666.1"/>
    <property type="molecule type" value="Genomic_DNA"/>
</dbReference>
<feature type="coiled-coil region" evidence="12">
    <location>
        <begin position="1179"/>
        <end position="1410"/>
    </location>
</feature>
<feature type="coiled-coil region" evidence="12">
    <location>
        <begin position="654"/>
        <end position="706"/>
    </location>
</feature>
<dbReference type="SUPFAM" id="SSF52540">
    <property type="entry name" value="P-loop containing nucleoside triphosphate hydrolases"/>
    <property type="match status" value="2"/>
</dbReference>
<evidence type="ECO:0000256" key="11">
    <source>
        <dbReference type="ARBA" id="ARBA00023306"/>
    </source>
</evidence>
<dbReference type="Gene3D" id="1.10.287.1490">
    <property type="match status" value="1"/>
</dbReference>
<dbReference type="Pfam" id="PF06470">
    <property type="entry name" value="SMC_hinge"/>
    <property type="match status" value="1"/>
</dbReference>
<keyword evidence="11" id="KW-0131">Cell cycle</keyword>
<feature type="coiled-coil region" evidence="12">
    <location>
        <begin position="1453"/>
        <end position="1480"/>
    </location>
</feature>
<evidence type="ECO:0000256" key="10">
    <source>
        <dbReference type="ARBA" id="ARBA00023136"/>
    </source>
</evidence>
<evidence type="ECO:0000256" key="8">
    <source>
        <dbReference type="ARBA" id="ARBA00023054"/>
    </source>
</evidence>
<dbReference type="GO" id="GO:0030261">
    <property type="term" value="P:chromosome condensation"/>
    <property type="evidence" value="ECO:0007669"/>
    <property type="project" value="UniProtKB-KW"/>
</dbReference>
<dbReference type="InterPro" id="IPR003395">
    <property type="entry name" value="RecF/RecN/SMC_N"/>
</dbReference>
<dbReference type="GO" id="GO:0016020">
    <property type="term" value="C:membrane"/>
    <property type="evidence" value="ECO:0007669"/>
    <property type="project" value="UniProtKB-SubCell"/>
</dbReference>
<dbReference type="EMBL" id="CAJOBC010005574">
    <property type="protein sequence ID" value="CAF3868430.1"/>
    <property type="molecule type" value="Genomic_DNA"/>
</dbReference>
<dbReference type="OrthoDB" id="10255539at2759"/>
<evidence type="ECO:0000313" key="16">
    <source>
        <dbReference type="EMBL" id="CAF3868430.1"/>
    </source>
</evidence>
<dbReference type="GO" id="GO:0005524">
    <property type="term" value="F:ATP binding"/>
    <property type="evidence" value="ECO:0007669"/>
    <property type="project" value="UniProtKB-KW"/>
</dbReference>
<dbReference type="Gene3D" id="3.40.50.300">
    <property type="entry name" value="P-loop containing nucleotide triphosphate hydrolases"/>
    <property type="match status" value="2"/>
</dbReference>
<dbReference type="InterPro" id="IPR027120">
    <property type="entry name" value="Smc2_ABC"/>
</dbReference>
<gene>
    <name evidence="15" type="ORF">GPM918_LOCUS18876</name>
    <name evidence="16" type="ORF">SRO942_LOCUS18873</name>
</gene>
<evidence type="ECO:0000256" key="6">
    <source>
        <dbReference type="ARBA" id="ARBA00022840"/>
    </source>
</evidence>
<proteinExistence type="inferred from homology"/>
<dbReference type="CDD" id="cd14978">
    <property type="entry name" value="7tmA_FMRFamide_R-like"/>
    <property type="match status" value="1"/>
</dbReference>
<dbReference type="GO" id="GO:0005634">
    <property type="term" value="C:nucleus"/>
    <property type="evidence" value="ECO:0007669"/>
    <property type="project" value="UniProtKB-SubCell"/>
</dbReference>
<evidence type="ECO:0000313" key="17">
    <source>
        <dbReference type="Proteomes" id="UP000663829"/>
    </source>
</evidence>
<dbReference type="SUPFAM" id="SSF75553">
    <property type="entry name" value="Smc hinge domain"/>
    <property type="match status" value="1"/>
</dbReference>
<dbReference type="SMART" id="SM00968">
    <property type="entry name" value="SMC_hinge"/>
    <property type="match status" value="1"/>
</dbReference>
<comment type="caution">
    <text evidence="15">The sequence shown here is derived from an EMBL/GenBank/DDBJ whole genome shotgun (WGS) entry which is preliminary data.</text>
</comment>
<dbReference type="GO" id="GO:0005694">
    <property type="term" value="C:chromosome"/>
    <property type="evidence" value="ECO:0007669"/>
    <property type="project" value="InterPro"/>
</dbReference>
<sequence>MISSTSFSLITKNYDNLSTLLSISTSTNCSEQEEIARLLQLYTYPFLLTIGTIGNLLSLIVLLQMRSHSVYRYLTFMSIADTALLYTGLLRDLLLSSNLHIHIQGNLLCKIHVFFFYNTFHLSSWFRCCLNLDRYVAVKFPIYTSKWCRTKQACINTCIIIVLFSILNFHLILFVHGDTNSSNISSLTTVNPFQYQKCYLYDHYQQFFLTIYSWIDMFVVTIIPFLFIILCNLTVINRVFIVRQISSIKSKQTHHHVTRSKATKRLRSLCLIMICSSIVFVATTLPVTAFIIDLNTHNVTEDKLRCRKVQWTIYNILMYFNYASILTYCLSGTEFRHVFIQTLTCFNYQSALASLLSKDIQKQNKKNSRQRHSQQQQQNKYMITSSNYQTRQQTPSSHWGHFFLPFRLAYNRNHLNDRRKSSLSMCPSHAIDHEPSIINHNNNSPPKNQINIRKTYLQINPTYHHHHNKPWYHPKAMHIKEIVLEGFKSYASRTTVGPFDEYFNAVTGLNGSGKSNILDSICFVMGITSLHHVRASGLTDLIYKQGTAGITRASVSIVFDNRNPDQSPDGYKSHQELTVTRIIETGGKSKYLLNGKIITQTAIHDLFKSVSLNVNNPRFLILQGQVTKVSRSKPAEILGLVEEAAGTKMYDQKKADALKTIEKKNAKLNEIRQAIEDDITPTINKLQQDEKNYKDYQEIKKKYKLLQQQSAAYDYYQLSTIEKESANEKKQIENSLTECNDRIQTIGDKIKQIGKDVKHIEQSRNESVGNAVSEMQKDYEKHQSELRSLQNENLIIEKRIKTLKQQVEQNENDHRQGLVTIEDVEKTIKDKEVELDNLNKKLKLDMDHVVQLQQRHYAVTTGTNTISDSKTSATSASGTVVDDSKLTNREKLTKYKEQKAQLVTSIKQLQQRCEHTEKELKKLRIEQQQVQKKQGSYSTMKTQYDQKKKGLEQIDGDLKQLNFDLNNMKQLQTDYRLAEQLLDQKRHKLQQLKRQNQHLDFVYIDPEQNFDRKRRVHGLVASLFTIKDKKYSQALEVAGGSKLFNVVVDTDMTGTLLLKKGNLTRRIVFAPLNRIQGDAISKQKIDMAKREFGNDNVHLAKDLINYDKKYEQLINYVFGRYVICADTTIAGRVAFDEKLGLNAFSVTYDGDTYNPAGILSGGSNDKQSKQNLLDVVNELNIVEQECEQQIQKNMQLKSELQKLEMNYGKYQDFTQKLNSLTQELNLLEINLQQNDEHRLQTDIQHLEQDYDKFKGELVEYQEQEKQLTIKINDLEKAFKNEHEAKAKELKDVEQLLQKAEKQIDLTNKQIREKEYEIKDLQMQLEEHRKDNAQLQEDLNQLQQQIQQNEKSFIESKESITEKKHDVDEILSELTKKREKLTDFNNQIHLLNQEEQELIKERRQREILMEEYRHKLTDIKKAVHDSTKKCQLLLEEEKNFNQPNTLYDFQHLDIPRMKKQLNDLKERLTNLSKNVDERSMTLLEQKRTMYKQLLTKQKKVLKDKANIEKVVQDWDKKKQDALRIAWEKVNKSFGEIFSTLLHDSNAKLTSHNGHYDYENAPKDLVLSGLEIKVKLGPLWKDTLDELSGGQRSLAGLSLVLALLTYNPAPLYILDEVDAALDMSHTQNIGLVIKKNFRNAQFIIVSLKDGMFSNANVLFTTKFMNGISNVVRAENKKKD</sequence>
<feature type="transmembrane region" description="Helical" evidence="13">
    <location>
        <begin position="153"/>
        <end position="175"/>
    </location>
</feature>
<accession>A0A814P6X7</accession>
<feature type="domain" description="G-protein coupled receptors family 1 profile" evidence="14">
    <location>
        <begin position="54"/>
        <end position="292"/>
    </location>
</feature>
<evidence type="ECO:0000256" key="3">
    <source>
        <dbReference type="ARBA" id="ARBA00005231"/>
    </source>
</evidence>
<dbReference type="GO" id="GO:0004930">
    <property type="term" value="F:G protein-coupled receptor activity"/>
    <property type="evidence" value="ECO:0007669"/>
    <property type="project" value="InterPro"/>
</dbReference>
<keyword evidence="4 13" id="KW-0812">Transmembrane</keyword>
<dbReference type="CDD" id="cd03273">
    <property type="entry name" value="ABC_SMC2_euk"/>
    <property type="match status" value="1"/>
</dbReference>
<evidence type="ECO:0000256" key="7">
    <source>
        <dbReference type="ARBA" id="ARBA00022989"/>
    </source>
</evidence>
<feature type="transmembrane region" description="Helical" evidence="13">
    <location>
        <begin position="217"/>
        <end position="241"/>
    </location>
</feature>
<evidence type="ECO:0000256" key="4">
    <source>
        <dbReference type="ARBA" id="ARBA00022692"/>
    </source>
</evidence>
<reference evidence="15" key="1">
    <citation type="submission" date="2021-02" db="EMBL/GenBank/DDBJ databases">
        <authorList>
            <person name="Nowell W R."/>
        </authorList>
    </citation>
    <scope>NUCLEOTIDE SEQUENCE</scope>
</reference>
<evidence type="ECO:0000313" key="15">
    <source>
        <dbReference type="EMBL" id="CAF1103666.1"/>
    </source>
</evidence>
<dbReference type="SUPFAM" id="SSF81321">
    <property type="entry name" value="Family A G protein-coupled receptor-like"/>
    <property type="match status" value="1"/>
</dbReference>
<dbReference type="GO" id="GO:0016887">
    <property type="term" value="F:ATP hydrolysis activity"/>
    <property type="evidence" value="ECO:0007669"/>
    <property type="project" value="InterPro"/>
</dbReference>
<dbReference type="Gene3D" id="3.30.70.1620">
    <property type="match status" value="1"/>
</dbReference>
<dbReference type="PROSITE" id="PS50262">
    <property type="entry name" value="G_PROTEIN_RECEP_F1_2"/>
    <property type="match status" value="1"/>
</dbReference>
<feature type="coiled-coil region" evidence="12">
    <location>
        <begin position="892"/>
        <end position="995"/>
    </location>
</feature>
<keyword evidence="9" id="KW-0226">DNA condensation</keyword>
<evidence type="ECO:0000259" key="14">
    <source>
        <dbReference type="PROSITE" id="PS50262"/>
    </source>
</evidence>
<keyword evidence="6" id="KW-0067">ATP-binding</keyword>
<evidence type="ECO:0000256" key="12">
    <source>
        <dbReference type="SAM" id="Coils"/>
    </source>
</evidence>
<evidence type="ECO:0000256" key="1">
    <source>
        <dbReference type="ARBA" id="ARBA00004123"/>
    </source>
</evidence>
<dbReference type="InterPro" id="IPR010935">
    <property type="entry name" value="SMC_hinge"/>
</dbReference>
<dbReference type="PANTHER" id="PTHR43977">
    <property type="entry name" value="STRUCTURAL MAINTENANCE OF CHROMOSOMES PROTEIN 3"/>
    <property type="match status" value="1"/>
</dbReference>
<dbReference type="Gene3D" id="1.20.1060.20">
    <property type="match status" value="1"/>
</dbReference>